<dbReference type="Pfam" id="PF00646">
    <property type="entry name" value="F-box"/>
    <property type="match status" value="1"/>
</dbReference>
<dbReference type="EMBL" id="SWFS01000078">
    <property type="protein sequence ID" value="KAA8916849.1"/>
    <property type="molecule type" value="Genomic_DNA"/>
</dbReference>
<gene>
    <name evidence="2" type="ORF">TRICI_000968</name>
</gene>
<evidence type="ECO:0000313" key="2">
    <source>
        <dbReference type="EMBL" id="KAA8916849.1"/>
    </source>
</evidence>
<dbReference type="Proteomes" id="UP000761534">
    <property type="component" value="Unassembled WGS sequence"/>
</dbReference>
<organism evidence="2 3">
    <name type="scientific">Trichomonascus ciferrii</name>
    <dbReference type="NCBI Taxonomy" id="44093"/>
    <lineage>
        <taxon>Eukaryota</taxon>
        <taxon>Fungi</taxon>
        <taxon>Dikarya</taxon>
        <taxon>Ascomycota</taxon>
        <taxon>Saccharomycotina</taxon>
        <taxon>Dipodascomycetes</taxon>
        <taxon>Dipodascales</taxon>
        <taxon>Trichomonascaceae</taxon>
        <taxon>Trichomonascus</taxon>
        <taxon>Trichomonascus ciferrii complex</taxon>
    </lineage>
</organism>
<comment type="caution">
    <text evidence="2">The sequence shown here is derived from an EMBL/GenBank/DDBJ whole genome shotgun (WGS) entry which is preliminary data.</text>
</comment>
<name>A0A642VAX6_9ASCO</name>
<dbReference type="InterPro" id="IPR036047">
    <property type="entry name" value="F-box-like_dom_sf"/>
</dbReference>
<dbReference type="SUPFAM" id="SSF81383">
    <property type="entry name" value="F-box domain"/>
    <property type="match status" value="1"/>
</dbReference>
<evidence type="ECO:0000313" key="3">
    <source>
        <dbReference type="Proteomes" id="UP000761534"/>
    </source>
</evidence>
<evidence type="ECO:0000259" key="1">
    <source>
        <dbReference type="PROSITE" id="PS50181"/>
    </source>
</evidence>
<protein>
    <recommendedName>
        <fullName evidence="1">F-box domain-containing protein</fullName>
    </recommendedName>
</protein>
<dbReference type="VEuPathDB" id="FungiDB:TRICI_000968"/>
<dbReference type="PROSITE" id="PS50181">
    <property type="entry name" value="FBOX"/>
    <property type="match status" value="1"/>
</dbReference>
<accession>A0A642VAX6</accession>
<dbReference type="Gene3D" id="3.80.10.10">
    <property type="entry name" value="Ribonuclease Inhibitor"/>
    <property type="match status" value="1"/>
</dbReference>
<proteinExistence type="predicted"/>
<reference evidence="2" key="1">
    <citation type="journal article" date="2019" name="G3 (Bethesda)">
        <title>Genome Assemblies of Two Rare Opportunistic Yeast Pathogens: Diutina rugosa (syn. Candida rugosa) and Trichomonascus ciferrii (syn. Candida ciferrii).</title>
        <authorList>
            <person name="Mixao V."/>
            <person name="Saus E."/>
            <person name="Hansen A.P."/>
            <person name="Lass-Florl C."/>
            <person name="Gabaldon T."/>
        </authorList>
    </citation>
    <scope>NUCLEOTIDE SEQUENCE</scope>
    <source>
        <strain evidence="2">CBS 4856</strain>
    </source>
</reference>
<sequence length="546" mass="62158">MLRAMLFLELPEDVLRVVLEYVPVEGLVAFEQTCRFARQLVLPMLWGNMFLNAEPTPSYCQPLPRYIDSEEEGLFYLDEMNLSKRFINVSNPESMDKFFRALVATDNTAIVEGLAHVQAITVYINPFIQKLPMKINGDVDLEEVRSYDSLQLNWIFQHVIPRFCTGLRRLDLEVTVKETRSQKITQFLADLLSQKFGGVEKNFKFVVDGSMDFVSFYKIISDGTCRLLYVFYDYSVYPLISELIESCSLPESVVRFEIGCSSLPDHRLQPAQVANEKFRQFLSTATKLKALSISRLAFLSDEINWVPESVDHLHLFENTDTEPSAIVPSPPTISNITSLDTLLAANCNTFEKLNLPNLQRLNFFRTTGADFDGCTSNLFKHSRHIRQVQCKFMTYSQTASIVRACGPTLTSLNLESVTHPGPSIDQRVVDLIDALKNTNLRFLKLPLPRYYGLSQCDLIQRVITACPKLHCCYLEGSGLEAPYLVPVKNTPYYTTDSSSKILLDSALLFKLDIQKFADIHSQATRPRYSRERGCIREDGVLLKDYS</sequence>
<keyword evidence="3" id="KW-1185">Reference proteome</keyword>
<dbReference type="InterPro" id="IPR001810">
    <property type="entry name" value="F-box_dom"/>
</dbReference>
<dbReference type="OrthoDB" id="28868at2759"/>
<dbReference type="InterPro" id="IPR032675">
    <property type="entry name" value="LRR_dom_sf"/>
</dbReference>
<dbReference type="AlphaFoldDB" id="A0A642VAX6"/>
<feature type="domain" description="F-box" evidence="1">
    <location>
        <begin position="4"/>
        <end position="49"/>
    </location>
</feature>
<dbReference type="SUPFAM" id="SSF52047">
    <property type="entry name" value="RNI-like"/>
    <property type="match status" value="1"/>
</dbReference>